<dbReference type="Proteomes" id="UP000483379">
    <property type="component" value="Unassembled WGS sequence"/>
</dbReference>
<comment type="caution">
    <text evidence="1">The sequence shown here is derived from an EMBL/GenBank/DDBJ whole genome shotgun (WGS) entry which is preliminary data.</text>
</comment>
<sequence>MTHIPEPFTLSLPTTWSPEQAWFVHALLEDLLEQIDAHYGTAVQHWLSELDAEEEAYRERQGDLFNDDFDDPISF</sequence>
<dbReference type="RefSeq" id="WP_164456755.1">
    <property type="nucleotide sequence ID" value="NZ_JAAIJQ010000334.1"/>
</dbReference>
<dbReference type="AlphaFoldDB" id="A0A6M0K8U0"/>
<evidence type="ECO:0000313" key="2">
    <source>
        <dbReference type="Proteomes" id="UP000483379"/>
    </source>
</evidence>
<reference evidence="1 2" key="1">
    <citation type="submission" date="2020-02" db="EMBL/GenBank/DDBJ databases">
        <title>Genome sequences of Thiorhodococcus mannitoliphagus and Thiorhodococcus minor, purple sulfur photosynthetic bacteria in the gammaproteobacterial family, Chromatiaceae.</title>
        <authorList>
            <person name="Aviles F.A."/>
            <person name="Meyer T.E."/>
            <person name="Kyndt J.A."/>
        </authorList>
    </citation>
    <scope>NUCLEOTIDE SEQUENCE [LARGE SCALE GENOMIC DNA]</scope>
    <source>
        <strain evidence="1 2">DSM 11518</strain>
    </source>
</reference>
<protein>
    <submittedName>
        <fullName evidence="1">Uncharacterized protein</fullName>
    </submittedName>
</protein>
<name>A0A6M0K8U0_9GAMM</name>
<evidence type="ECO:0000313" key="1">
    <source>
        <dbReference type="EMBL" id="NEV65463.1"/>
    </source>
</evidence>
<gene>
    <name evidence="1" type="ORF">G3446_27235</name>
</gene>
<proteinExistence type="predicted"/>
<dbReference type="EMBL" id="JAAIJQ010000334">
    <property type="protein sequence ID" value="NEV65463.1"/>
    <property type="molecule type" value="Genomic_DNA"/>
</dbReference>
<keyword evidence="2" id="KW-1185">Reference proteome</keyword>
<organism evidence="1 2">
    <name type="scientific">Thiorhodococcus minor</name>
    <dbReference type="NCBI Taxonomy" id="57489"/>
    <lineage>
        <taxon>Bacteria</taxon>
        <taxon>Pseudomonadati</taxon>
        <taxon>Pseudomonadota</taxon>
        <taxon>Gammaproteobacteria</taxon>
        <taxon>Chromatiales</taxon>
        <taxon>Chromatiaceae</taxon>
        <taxon>Thiorhodococcus</taxon>
    </lineage>
</organism>
<accession>A0A6M0K8U0</accession>